<keyword evidence="2" id="KW-0472">Membrane</keyword>
<dbReference type="InterPro" id="IPR012347">
    <property type="entry name" value="Ferritin-like"/>
</dbReference>
<dbReference type="EMBL" id="JABELX010000003">
    <property type="protein sequence ID" value="NNH70347.1"/>
    <property type="molecule type" value="Genomic_DNA"/>
</dbReference>
<organism evidence="4 5">
    <name type="scientific">Nocardia uniformis</name>
    <dbReference type="NCBI Taxonomy" id="53432"/>
    <lineage>
        <taxon>Bacteria</taxon>
        <taxon>Bacillati</taxon>
        <taxon>Actinomycetota</taxon>
        <taxon>Actinomycetes</taxon>
        <taxon>Mycobacteriales</taxon>
        <taxon>Nocardiaceae</taxon>
        <taxon>Nocardia</taxon>
    </lineage>
</organism>
<protein>
    <submittedName>
        <fullName evidence="4">DUF305 domain-containing protein</fullName>
    </submittedName>
</protein>
<sequence length="249" mass="26104">MPPLVPGDDADDSGSEHPAAENPAAAAPARPSQRTALLILGVIGVLLIGFALGVFVRIPLDGRSDPAPSAVDIGFSQDMSVHHTQAVEMSAVALSNSTDPAVKGLAYDILTTQQNQAGRMQAWLQLWDEPLLPSGGYMGWITGTEGSSHHGGGQNEQHTGPVPAMPGMATQAELNKLREATGPALDVMFLQLMLRHHQGGMAMIEFAADRAETNGVRALAASMVKTQQGEAELIAQMLTDRGASALPMN</sequence>
<comment type="caution">
    <text evidence="4">The sequence shown here is derived from an EMBL/GenBank/DDBJ whole genome shotgun (WGS) entry which is preliminary data.</text>
</comment>
<evidence type="ECO:0000256" key="2">
    <source>
        <dbReference type="SAM" id="Phobius"/>
    </source>
</evidence>
<feature type="transmembrane region" description="Helical" evidence="2">
    <location>
        <begin position="36"/>
        <end position="56"/>
    </location>
</feature>
<dbReference type="Gene3D" id="1.20.1260.10">
    <property type="match status" value="1"/>
</dbReference>
<keyword evidence="5" id="KW-1185">Reference proteome</keyword>
<accession>A0A849C3I6</accession>
<reference evidence="4 5" key="1">
    <citation type="submission" date="2020-05" db="EMBL/GenBank/DDBJ databases">
        <title>MicrobeNet Type strains.</title>
        <authorList>
            <person name="Nicholson A.C."/>
        </authorList>
    </citation>
    <scope>NUCLEOTIDE SEQUENCE [LARGE SCALE GENOMIC DNA]</scope>
    <source>
        <strain evidence="4 5">JCM 3224</strain>
    </source>
</reference>
<evidence type="ECO:0000256" key="1">
    <source>
        <dbReference type="SAM" id="MobiDB-lite"/>
    </source>
</evidence>
<proteinExistence type="predicted"/>
<evidence type="ECO:0000259" key="3">
    <source>
        <dbReference type="Pfam" id="PF03713"/>
    </source>
</evidence>
<dbReference type="Pfam" id="PF03713">
    <property type="entry name" value="DUF305"/>
    <property type="match status" value="1"/>
</dbReference>
<keyword evidence="2" id="KW-1133">Transmembrane helix</keyword>
<dbReference type="RefSeq" id="WP_067528685.1">
    <property type="nucleotide sequence ID" value="NZ_JABELX010000003.1"/>
</dbReference>
<dbReference type="PANTHER" id="PTHR36933">
    <property type="entry name" value="SLL0788 PROTEIN"/>
    <property type="match status" value="1"/>
</dbReference>
<keyword evidence="2" id="KW-0812">Transmembrane</keyword>
<dbReference type="InterPro" id="IPR005183">
    <property type="entry name" value="DUF305_CopM-like"/>
</dbReference>
<gene>
    <name evidence="4" type="ORF">HLB23_10805</name>
</gene>
<dbReference type="Proteomes" id="UP000586827">
    <property type="component" value="Unassembled WGS sequence"/>
</dbReference>
<feature type="region of interest" description="Disordered" evidence="1">
    <location>
        <begin position="1"/>
        <end position="28"/>
    </location>
</feature>
<dbReference type="PANTHER" id="PTHR36933:SF1">
    <property type="entry name" value="SLL0788 PROTEIN"/>
    <property type="match status" value="1"/>
</dbReference>
<name>A0A849C3I6_9NOCA</name>
<feature type="domain" description="DUF305" evidence="3">
    <location>
        <begin position="72"/>
        <end position="238"/>
    </location>
</feature>
<dbReference type="AlphaFoldDB" id="A0A849C3I6"/>
<evidence type="ECO:0000313" key="5">
    <source>
        <dbReference type="Proteomes" id="UP000586827"/>
    </source>
</evidence>
<evidence type="ECO:0000313" key="4">
    <source>
        <dbReference type="EMBL" id="NNH70347.1"/>
    </source>
</evidence>